<dbReference type="RefSeq" id="WP_100164575.1">
    <property type="nucleotide sequence ID" value="NZ_PGTB01000182.1"/>
</dbReference>
<feature type="signal peptide" evidence="2">
    <location>
        <begin position="1"/>
        <end position="26"/>
    </location>
</feature>
<dbReference type="EMBL" id="PGTB01000182">
    <property type="protein sequence ID" value="PJE34439.1"/>
    <property type="molecule type" value="Genomic_DNA"/>
</dbReference>
<keyword evidence="2" id="KW-0732">Signal</keyword>
<evidence type="ECO:0000256" key="1">
    <source>
        <dbReference type="SAM" id="MobiDB-lite"/>
    </source>
</evidence>
<comment type="caution">
    <text evidence="3">The sequence shown here is derived from an EMBL/GenBank/DDBJ whole genome shotgun (WGS) entry which is preliminary data.</text>
</comment>
<dbReference type="Proteomes" id="UP000231553">
    <property type="component" value="Unassembled WGS sequence"/>
</dbReference>
<dbReference type="AlphaFoldDB" id="A0A2M8IV90"/>
<feature type="region of interest" description="Disordered" evidence="1">
    <location>
        <begin position="120"/>
        <end position="183"/>
    </location>
</feature>
<name>A0A2M8IV90_9RHOB</name>
<gene>
    <name evidence="3" type="ORF">CVM52_22270</name>
</gene>
<feature type="chain" id="PRO_5014721387" evidence="2">
    <location>
        <begin position="27"/>
        <end position="428"/>
    </location>
</feature>
<keyword evidence="4" id="KW-1185">Reference proteome</keyword>
<reference evidence="3 4" key="1">
    <citation type="journal article" date="2018" name="Int. J. Syst. Evol. Microbiol.">
        <title>Pseudooceanicola lipolyticus sp. nov., a marine alphaproteobacterium, reclassification of Oceanicola flagellatus as Pseudooceanicola flagellatus comb. nov. and emended description of the genus Pseudooceanicola.</title>
        <authorList>
            <person name="Huang M.-M."/>
            <person name="Guo L.-L."/>
            <person name="Wu Y.-H."/>
            <person name="Lai Q.-L."/>
            <person name="Shao Z.-Z."/>
            <person name="Wang C.-S."/>
            <person name="Wu M."/>
            <person name="Xu X.-W."/>
        </authorList>
    </citation>
    <scope>NUCLEOTIDE SEQUENCE [LARGE SCALE GENOMIC DNA]</scope>
    <source>
        <strain evidence="3 4">157</strain>
    </source>
</reference>
<proteinExistence type="predicted"/>
<protein>
    <submittedName>
        <fullName evidence="3">Uncharacterized protein</fullName>
    </submittedName>
</protein>
<sequence>MPVTHSRLAWPATALGLALCAAPAQADRQIASFEGIAIATAEDFTCGERIHLRLTAPDPASFGDSAKLARLAGTLQAFLGFECPEAKDVMLKGFDGEQLVYQGVVSARSNWAVMTMLAPPAPEPPSAPEPPTAMPNLADRKTDTAGKSGFLPQLPEATAQRTEPAPSAAPEPRRPAAQRAAADALPEVALSTAGFDPGIFARPRQMQALYRGDFDYLDSDDGFLVFYLLKMNEHFSNPVNFYSNSCAAFANPDLGPQVTREIMRNMFDPGGGASKQALDILAQGFKDLATNPGALFDNVSAREAAQNAGEKDGVRLSQMKDGCDNPIVKAIYQNLQNYLLGDGPAHAMGWPGLRMRCAAQAARSGGSYRAATAKCRCIEGQLKSAGLNEENAEWLARDYGFNHLQNFELVFAKHPASRKSVGLCLLTR</sequence>
<accession>A0A2M8IV90</accession>
<evidence type="ECO:0000313" key="4">
    <source>
        <dbReference type="Proteomes" id="UP000231553"/>
    </source>
</evidence>
<evidence type="ECO:0000256" key="2">
    <source>
        <dbReference type="SAM" id="SignalP"/>
    </source>
</evidence>
<evidence type="ECO:0000313" key="3">
    <source>
        <dbReference type="EMBL" id="PJE34439.1"/>
    </source>
</evidence>
<feature type="compositionally biased region" description="Low complexity" evidence="1">
    <location>
        <begin position="163"/>
        <end position="183"/>
    </location>
</feature>
<feature type="compositionally biased region" description="Pro residues" evidence="1">
    <location>
        <begin position="120"/>
        <end position="133"/>
    </location>
</feature>
<organism evidence="3 4">
    <name type="scientific">Pseudooceanicola lipolyticus</name>
    <dbReference type="NCBI Taxonomy" id="2029104"/>
    <lineage>
        <taxon>Bacteria</taxon>
        <taxon>Pseudomonadati</taxon>
        <taxon>Pseudomonadota</taxon>
        <taxon>Alphaproteobacteria</taxon>
        <taxon>Rhodobacterales</taxon>
        <taxon>Paracoccaceae</taxon>
        <taxon>Pseudooceanicola</taxon>
    </lineage>
</organism>